<proteinExistence type="predicted"/>
<gene>
    <name evidence="2" type="ORF">KI810_10175</name>
</gene>
<feature type="signal peptide" evidence="1">
    <location>
        <begin position="1"/>
        <end position="21"/>
    </location>
</feature>
<evidence type="ECO:0008006" key="4">
    <source>
        <dbReference type="Google" id="ProtNLM"/>
    </source>
</evidence>
<dbReference type="EMBL" id="JAHCVK010000003">
    <property type="protein sequence ID" value="MBT0653422.1"/>
    <property type="molecule type" value="Genomic_DNA"/>
</dbReference>
<evidence type="ECO:0000313" key="2">
    <source>
        <dbReference type="EMBL" id="MBT0653422.1"/>
    </source>
</evidence>
<keyword evidence="3" id="KW-1185">Reference proteome</keyword>
<feature type="chain" id="PRO_5046503855" description="Lipoprotein" evidence="1">
    <location>
        <begin position="22"/>
        <end position="222"/>
    </location>
</feature>
<evidence type="ECO:0000313" key="3">
    <source>
        <dbReference type="Proteomes" id="UP000756860"/>
    </source>
</evidence>
<name>A0ABS5SDH3_9BACT</name>
<keyword evidence="1" id="KW-0732">Signal</keyword>
<reference evidence="2 3" key="1">
    <citation type="submission" date="2021-05" db="EMBL/GenBank/DDBJ databases">
        <title>The draft genome of Geobacter luticola JCM 17780.</title>
        <authorList>
            <person name="Xu Z."/>
            <person name="Masuda Y."/>
            <person name="Itoh H."/>
            <person name="Senoo K."/>
        </authorList>
    </citation>
    <scope>NUCLEOTIDE SEQUENCE [LARGE SCALE GENOMIC DNA]</scope>
    <source>
        <strain evidence="2 3">JCM 17780</strain>
    </source>
</reference>
<accession>A0ABS5SDH3</accession>
<dbReference type="Proteomes" id="UP000756860">
    <property type="component" value="Unassembled WGS sequence"/>
</dbReference>
<comment type="caution">
    <text evidence="2">The sequence shown here is derived from an EMBL/GenBank/DDBJ whole genome shotgun (WGS) entry which is preliminary data.</text>
</comment>
<dbReference type="RefSeq" id="WP_214175419.1">
    <property type="nucleotide sequence ID" value="NZ_JAHCVK010000003.1"/>
</dbReference>
<evidence type="ECO:0000256" key="1">
    <source>
        <dbReference type="SAM" id="SignalP"/>
    </source>
</evidence>
<organism evidence="2 3">
    <name type="scientific">Geomobilimonas luticola</name>
    <dbReference type="NCBI Taxonomy" id="1114878"/>
    <lineage>
        <taxon>Bacteria</taxon>
        <taxon>Pseudomonadati</taxon>
        <taxon>Thermodesulfobacteriota</taxon>
        <taxon>Desulfuromonadia</taxon>
        <taxon>Geobacterales</taxon>
        <taxon>Geobacteraceae</taxon>
        <taxon>Geomobilimonas</taxon>
    </lineage>
</organism>
<protein>
    <recommendedName>
        <fullName evidence="4">Lipoprotein</fullName>
    </recommendedName>
</protein>
<sequence length="222" mass="23997">MKRIFLAALMAVMTLPFVGCGGHDNPPPPPVVTQILSDPVYDGDIFKDNLIPPAYTVTQGMRLSPPVQSVFAGIDPTPVTGGEYRAFLDFFLGDPVGGVPLNVFIDSAILDMVVTSNIAGPIPLTIDLVSFQPPTMQTTDFDRSILRPWATTATTIFINQANVAQQVSIDVTPLMAEAQRQGFPDFQARILCGVGIIEIDDPTDPTVNRGQFAPLLQVGYFF</sequence>